<protein>
    <submittedName>
        <fullName evidence="1">Uncharacterized protein</fullName>
    </submittedName>
</protein>
<name>A0A1C7M786_GRIFR</name>
<dbReference type="AlphaFoldDB" id="A0A1C7M786"/>
<gene>
    <name evidence="1" type="ORF">A0H81_07518</name>
</gene>
<proteinExistence type="predicted"/>
<evidence type="ECO:0000313" key="1">
    <source>
        <dbReference type="EMBL" id="OBZ72702.1"/>
    </source>
</evidence>
<evidence type="ECO:0000313" key="2">
    <source>
        <dbReference type="Proteomes" id="UP000092993"/>
    </source>
</evidence>
<accession>A0A1C7M786</accession>
<dbReference type="EMBL" id="LUGG01000009">
    <property type="protein sequence ID" value="OBZ72702.1"/>
    <property type="molecule type" value="Genomic_DNA"/>
</dbReference>
<comment type="caution">
    <text evidence="1">The sequence shown here is derived from an EMBL/GenBank/DDBJ whole genome shotgun (WGS) entry which is preliminary data.</text>
</comment>
<dbReference type="OrthoDB" id="2756836at2759"/>
<keyword evidence="2" id="KW-1185">Reference proteome</keyword>
<reference evidence="1 2" key="1">
    <citation type="submission" date="2016-03" db="EMBL/GenBank/DDBJ databases">
        <title>Whole genome sequencing of Grifola frondosa 9006-11.</title>
        <authorList>
            <person name="Min B."/>
            <person name="Park H."/>
            <person name="Kim J.-G."/>
            <person name="Cho H."/>
            <person name="Oh Y.-L."/>
            <person name="Kong W.-S."/>
            <person name="Choi I.-G."/>
        </authorList>
    </citation>
    <scope>NUCLEOTIDE SEQUENCE [LARGE SCALE GENOMIC DNA]</scope>
    <source>
        <strain evidence="1 2">9006-11</strain>
    </source>
</reference>
<organism evidence="1 2">
    <name type="scientific">Grifola frondosa</name>
    <name type="common">Maitake</name>
    <name type="synonym">Polyporus frondosus</name>
    <dbReference type="NCBI Taxonomy" id="5627"/>
    <lineage>
        <taxon>Eukaryota</taxon>
        <taxon>Fungi</taxon>
        <taxon>Dikarya</taxon>
        <taxon>Basidiomycota</taxon>
        <taxon>Agaricomycotina</taxon>
        <taxon>Agaricomycetes</taxon>
        <taxon>Polyporales</taxon>
        <taxon>Grifolaceae</taxon>
        <taxon>Grifola</taxon>
    </lineage>
</organism>
<sequence>MSFYTSCSALRAATQDGLVPPSVKVHFCPISTRSQSAERKVLRSPPAKHSARACTAKFLKARSFSSSRKKKQAAAFREIRLCDDVRRAQPDWVPIAGFRPHDHTLLPLVVAQQRTDIAYRAFPRANLIGPRNSIGTARRTVAGDASEDRMRRDGNEAYFDSTPLGGWIEGSRCVVVLCMM</sequence>
<dbReference type="Proteomes" id="UP000092993">
    <property type="component" value="Unassembled WGS sequence"/>
</dbReference>